<name>A0A843WCC4_COLES</name>
<proteinExistence type="predicted"/>
<evidence type="ECO:0000313" key="2">
    <source>
        <dbReference type="Proteomes" id="UP000652761"/>
    </source>
</evidence>
<organism evidence="1 2">
    <name type="scientific">Colocasia esculenta</name>
    <name type="common">Wild taro</name>
    <name type="synonym">Arum esculentum</name>
    <dbReference type="NCBI Taxonomy" id="4460"/>
    <lineage>
        <taxon>Eukaryota</taxon>
        <taxon>Viridiplantae</taxon>
        <taxon>Streptophyta</taxon>
        <taxon>Embryophyta</taxon>
        <taxon>Tracheophyta</taxon>
        <taxon>Spermatophyta</taxon>
        <taxon>Magnoliopsida</taxon>
        <taxon>Liliopsida</taxon>
        <taxon>Araceae</taxon>
        <taxon>Aroideae</taxon>
        <taxon>Colocasieae</taxon>
        <taxon>Colocasia</taxon>
    </lineage>
</organism>
<accession>A0A843WCC4</accession>
<comment type="caution">
    <text evidence="1">The sequence shown here is derived from an EMBL/GenBank/DDBJ whole genome shotgun (WGS) entry which is preliminary data.</text>
</comment>
<keyword evidence="2" id="KW-1185">Reference proteome</keyword>
<gene>
    <name evidence="1" type="ORF">Taro_040623</name>
</gene>
<reference evidence="1" key="1">
    <citation type="submission" date="2017-07" db="EMBL/GenBank/DDBJ databases">
        <title>Taro Niue Genome Assembly and Annotation.</title>
        <authorList>
            <person name="Atibalentja N."/>
            <person name="Keating K."/>
            <person name="Fields C.J."/>
        </authorList>
    </citation>
    <scope>NUCLEOTIDE SEQUENCE</scope>
    <source>
        <strain evidence="1">Niue_2</strain>
        <tissue evidence="1">Leaf</tissue>
    </source>
</reference>
<sequence length="84" mass="9597">MCTLTSSPTRNKRLEDWKSQLKVSRSRIVELAAFPSQPHSRHYQRDTTFQVIWVSTTGHLKVKKGRSGQNTKSIASIELRMVAV</sequence>
<dbReference type="Proteomes" id="UP000652761">
    <property type="component" value="Unassembled WGS sequence"/>
</dbReference>
<protein>
    <submittedName>
        <fullName evidence="1">Uncharacterized protein</fullName>
    </submittedName>
</protein>
<evidence type="ECO:0000313" key="1">
    <source>
        <dbReference type="EMBL" id="MQM07782.1"/>
    </source>
</evidence>
<dbReference type="EMBL" id="NMUH01003950">
    <property type="protein sequence ID" value="MQM07782.1"/>
    <property type="molecule type" value="Genomic_DNA"/>
</dbReference>
<dbReference type="AlphaFoldDB" id="A0A843WCC4"/>